<sequence length="296" mass="33965">MKKLNALLLFIATASTLCAQSLQFYTGKRDFLPIEILMEDGSTKKGFAQDFMLPDVATFQMIGKSSEKSAHLDRKEVKFKSSKDDKNIQLIQVSDIKSLIYTNEDTQETFQLDKRIVKEINNDLELESEGRVLMLPLMEKGPINLYGYRSMTCRANFGNGFSSGFDGNEDTCQLMYVMTYLSKPNETVAIAPVDYSSLSPLALFNMKTLYKKFYKAYEIIGADCPEFLKKVDEARKNEYFSNKTFKENKKESDTERKAVIKGKKGAEAAKINMHYKTELYTKMFRKLIDDYKQTCQ</sequence>
<protein>
    <recommendedName>
        <fullName evidence="4">DUF4468 domain-containing protein</fullName>
    </recommendedName>
</protein>
<dbReference type="RefSeq" id="WP_065395184.1">
    <property type="nucleotide sequence ID" value="NZ_MAYH01000034.1"/>
</dbReference>
<feature type="chain" id="PRO_5008620696" description="DUF4468 domain-containing protein" evidence="1">
    <location>
        <begin position="20"/>
        <end position="296"/>
    </location>
</feature>
<comment type="caution">
    <text evidence="2">The sequence shown here is derived from an EMBL/GenBank/DDBJ whole genome shotgun (WGS) entry which is preliminary data.</text>
</comment>
<proteinExistence type="predicted"/>
<evidence type="ECO:0000313" key="2">
    <source>
        <dbReference type="EMBL" id="OCA70776.1"/>
    </source>
</evidence>
<evidence type="ECO:0008006" key="4">
    <source>
        <dbReference type="Google" id="ProtNLM"/>
    </source>
</evidence>
<gene>
    <name evidence="2" type="ORF">BBI01_12610</name>
</gene>
<dbReference type="OrthoDB" id="1348221at2"/>
<name>A0A1B8ZGX4_9FLAO</name>
<organism evidence="2 3">
    <name type="scientific">Chryseobacterium artocarpi</name>
    <dbReference type="NCBI Taxonomy" id="1414727"/>
    <lineage>
        <taxon>Bacteria</taxon>
        <taxon>Pseudomonadati</taxon>
        <taxon>Bacteroidota</taxon>
        <taxon>Flavobacteriia</taxon>
        <taxon>Flavobacteriales</taxon>
        <taxon>Weeksellaceae</taxon>
        <taxon>Chryseobacterium group</taxon>
        <taxon>Chryseobacterium</taxon>
    </lineage>
</organism>
<keyword evidence="3" id="KW-1185">Reference proteome</keyword>
<keyword evidence="1" id="KW-0732">Signal</keyword>
<accession>A0A1B8ZGX4</accession>
<dbReference type="Proteomes" id="UP000092651">
    <property type="component" value="Unassembled WGS sequence"/>
</dbReference>
<feature type="signal peptide" evidence="1">
    <location>
        <begin position="1"/>
        <end position="19"/>
    </location>
</feature>
<dbReference type="EMBL" id="MAYH01000034">
    <property type="protein sequence ID" value="OCA70776.1"/>
    <property type="molecule type" value="Genomic_DNA"/>
</dbReference>
<evidence type="ECO:0000256" key="1">
    <source>
        <dbReference type="SAM" id="SignalP"/>
    </source>
</evidence>
<evidence type="ECO:0000313" key="3">
    <source>
        <dbReference type="Proteomes" id="UP000092651"/>
    </source>
</evidence>
<reference evidence="2 3" key="1">
    <citation type="submission" date="2016-07" db="EMBL/GenBank/DDBJ databases">
        <authorList>
            <person name="Jeong J.-J."/>
            <person name="Kim D.W."/>
            <person name="Sang M.K."/>
            <person name="Choi I.-G."/>
            <person name="Kim K.D."/>
        </authorList>
    </citation>
    <scope>NUCLEOTIDE SEQUENCE [LARGE SCALE GENOMIC DNA]</scope>
    <source>
        <strain evidence="2 3">UTM-3</strain>
    </source>
</reference>
<dbReference type="AlphaFoldDB" id="A0A1B8ZGX4"/>